<dbReference type="Gene3D" id="6.10.140.2220">
    <property type="match status" value="1"/>
</dbReference>
<keyword evidence="1" id="KW-0479">Metal-binding</keyword>
<dbReference type="GO" id="GO:0008270">
    <property type="term" value="F:zinc ion binding"/>
    <property type="evidence" value="ECO:0007669"/>
    <property type="project" value="UniProtKB-KW"/>
</dbReference>
<dbReference type="Pfam" id="PF01753">
    <property type="entry name" value="zf-MYND"/>
    <property type="match status" value="1"/>
</dbReference>
<evidence type="ECO:0000313" key="7">
    <source>
        <dbReference type="Proteomes" id="UP001303760"/>
    </source>
</evidence>
<dbReference type="PANTHER" id="PTHR10237">
    <property type="entry name" value="DEFORMED EPIDERMAL AUTOREGULATORY FACTOR 1 HOMOLOG SUPPRESSIN"/>
    <property type="match status" value="1"/>
</dbReference>
<keyword evidence="7" id="KW-1185">Reference proteome</keyword>
<evidence type="ECO:0000256" key="1">
    <source>
        <dbReference type="ARBA" id="ARBA00022723"/>
    </source>
</evidence>
<sequence length="1211" mass="133253">MLTPAIANLLAHFYPIGNTPAVCLTQNLPPEKQADILLLGCGDVRNILFTAHSDGRRMDITCCDAERAILARNILLLSLIIDDPTGQKDDDNWDIYYHLYLRPVSFELLQAQAKKLHVLASSMETWRRGEYGKHIKFCDRGTLARVAEIWGSYLSNSSEETRRTSEESFRAAIEKSRKLKDDAGGGINLSCLRSAAPTLGDAADLNKLHRYFWRNGITDMDATAVPRATHPNPMFTSPDAAVTLHYGTDPLLGFHISTAYAPLSAKSPLFQRPAGRSKLQSVVKAARAELSVWSKSFRAALRGLTIRFFAGDAIAFSHTLQCRRATGDTKSACWYRHRQDMDPLILDEDDYGPKGSAPLSFTVIDTSNLADHLGALNILTATSPLLSGGPSATVYTEVLVKQAKSLLDLVDHMLCGHLPTITLLLGLFPLEYWTNSSPVSAGQEAMLDFLARGGKPDSGFGQSFVRISWKRPFAHGTTASPSPLIQALRLDEAALAEVLYRVYLRMFSNEDVSHLFSNMSHVATLRKISLPQYNRASFVAFVRLVKSRVVVDWDKTMRILLASIENDATLLIGMNYIQELYLYMHLLDVYTVDPLKRPCNSGRSSSLTGNLLDWANIPPVVSVTLKVPRARLAVFTDGKTKEIGTPPVHCLVQNSPKSKSRAFHNIFAAVQICFGQLSTSGSRFCDGFRLHVTDDPLGWQGESPLLVSFKCPTWVLLLEPQTAMISFGIYGTPLMASKFLGRLGPELNVFETTLGDAEHVYFSKDPPNQAGKMAVCGFTDADVGSLEALNSGSKMSIVAGICLTTGKITSLTSRIDIVSRDQRSDLQSGGQVQTTPLSPCDFAVSVGTAPPLKISLPIPVIGSKCKTRVARKSSYIEVIVPTVTSPAQMPSEALAYPVLLDSGVPTAWNMAYLNMQHLPILDTFQHSKLGWLTPHVSGMLSARERRLRDDPSLPTLEGEQMRLDFKDSLFSLFMHFTGLQGQREHIFGLHNPSGGGVHILLFVSALRLDLANRTVVLDVAALPLYHALMPRITSFLKALTERGFVQLRIDDAELRLWKQALPACVERCRSWTHRSGCEYAVAGQAPPLSVENGQPLLCRCGNGVFPDNFEVNVPQWRSVAKYAVRAAISPSFFCPLVDELDSFFDKLRGKVDVNWEESSDAQVGCHACGADKSKDGGTLRACARCHKAKYCSRECQRADWNAHKGQCTDAS</sequence>
<evidence type="ECO:0000256" key="3">
    <source>
        <dbReference type="ARBA" id="ARBA00022833"/>
    </source>
</evidence>
<evidence type="ECO:0000313" key="6">
    <source>
        <dbReference type="EMBL" id="KAK4238360.1"/>
    </source>
</evidence>
<dbReference type="InterPro" id="IPR024119">
    <property type="entry name" value="TF_DEAF-1"/>
</dbReference>
<evidence type="ECO:0000256" key="2">
    <source>
        <dbReference type="ARBA" id="ARBA00022771"/>
    </source>
</evidence>
<dbReference type="InterPro" id="IPR002893">
    <property type="entry name" value="Znf_MYND"/>
</dbReference>
<evidence type="ECO:0000259" key="5">
    <source>
        <dbReference type="PROSITE" id="PS50865"/>
    </source>
</evidence>
<dbReference type="Pfam" id="PF14737">
    <property type="entry name" value="DUF4470"/>
    <property type="match status" value="1"/>
</dbReference>
<dbReference type="GO" id="GO:0000981">
    <property type="term" value="F:DNA-binding transcription factor activity, RNA polymerase II-specific"/>
    <property type="evidence" value="ECO:0007669"/>
    <property type="project" value="TreeGrafter"/>
</dbReference>
<dbReference type="SUPFAM" id="SSF144232">
    <property type="entry name" value="HIT/MYND zinc finger-like"/>
    <property type="match status" value="1"/>
</dbReference>
<protein>
    <recommendedName>
        <fullName evidence="5">MYND-type domain-containing protein</fullName>
    </recommendedName>
</protein>
<reference evidence="6" key="2">
    <citation type="submission" date="2023-05" db="EMBL/GenBank/DDBJ databases">
        <authorList>
            <consortium name="Lawrence Berkeley National Laboratory"/>
            <person name="Steindorff A."/>
            <person name="Hensen N."/>
            <person name="Bonometti L."/>
            <person name="Westerberg I."/>
            <person name="Brannstrom I.O."/>
            <person name="Guillou S."/>
            <person name="Cros-Aarteil S."/>
            <person name="Calhoun S."/>
            <person name="Haridas S."/>
            <person name="Kuo A."/>
            <person name="Mondo S."/>
            <person name="Pangilinan J."/>
            <person name="Riley R."/>
            <person name="Labutti K."/>
            <person name="Andreopoulos B."/>
            <person name="Lipzen A."/>
            <person name="Chen C."/>
            <person name="Yanf M."/>
            <person name="Daum C."/>
            <person name="Ng V."/>
            <person name="Clum A."/>
            <person name="Ohm R."/>
            <person name="Martin F."/>
            <person name="Silar P."/>
            <person name="Natvig D."/>
            <person name="Lalanne C."/>
            <person name="Gautier V."/>
            <person name="Ament-Velasquez S.L."/>
            <person name="Kruys A."/>
            <person name="Hutchinson M.I."/>
            <person name="Powell A.J."/>
            <person name="Barry K."/>
            <person name="Miller A.N."/>
            <person name="Grigoriev I.V."/>
            <person name="Debuchy R."/>
            <person name="Gladieux P."/>
            <person name="Thoren M.H."/>
            <person name="Johannesson H."/>
        </authorList>
    </citation>
    <scope>NUCLEOTIDE SEQUENCE</scope>
    <source>
        <strain evidence="6">CBS 532.94</strain>
    </source>
</reference>
<dbReference type="Proteomes" id="UP001303760">
    <property type="component" value="Unassembled WGS sequence"/>
</dbReference>
<feature type="domain" description="MYND-type" evidence="5">
    <location>
        <begin position="1165"/>
        <end position="1207"/>
    </location>
</feature>
<evidence type="ECO:0000256" key="4">
    <source>
        <dbReference type="PROSITE-ProRule" id="PRU00134"/>
    </source>
</evidence>
<keyword evidence="3" id="KW-0862">Zinc</keyword>
<dbReference type="EMBL" id="MU860098">
    <property type="protein sequence ID" value="KAK4238360.1"/>
    <property type="molecule type" value="Genomic_DNA"/>
</dbReference>
<dbReference type="GO" id="GO:0005634">
    <property type="term" value="C:nucleus"/>
    <property type="evidence" value="ECO:0007669"/>
    <property type="project" value="TreeGrafter"/>
</dbReference>
<reference evidence="6" key="1">
    <citation type="journal article" date="2023" name="Mol. Phylogenet. Evol.">
        <title>Genome-scale phylogeny and comparative genomics of the fungal order Sordariales.</title>
        <authorList>
            <person name="Hensen N."/>
            <person name="Bonometti L."/>
            <person name="Westerberg I."/>
            <person name="Brannstrom I.O."/>
            <person name="Guillou S."/>
            <person name="Cros-Aarteil S."/>
            <person name="Calhoun S."/>
            <person name="Haridas S."/>
            <person name="Kuo A."/>
            <person name="Mondo S."/>
            <person name="Pangilinan J."/>
            <person name="Riley R."/>
            <person name="LaButti K."/>
            <person name="Andreopoulos B."/>
            <person name="Lipzen A."/>
            <person name="Chen C."/>
            <person name="Yan M."/>
            <person name="Daum C."/>
            <person name="Ng V."/>
            <person name="Clum A."/>
            <person name="Steindorff A."/>
            <person name="Ohm R.A."/>
            <person name="Martin F."/>
            <person name="Silar P."/>
            <person name="Natvig D.O."/>
            <person name="Lalanne C."/>
            <person name="Gautier V."/>
            <person name="Ament-Velasquez S.L."/>
            <person name="Kruys A."/>
            <person name="Hutchinson M.I."/>
            <person name="Powell A.J."/>
            <person name="Barry K."/>
            <person name="Miller A.N."/>
            <person name="Grigoriev I.V."/>
            <person name="Debuchy R."/>
            <person name="Gladieux P."/>
            <person name="Hiltunen Thoren M."/>
            <person name="Johannesson H."/>
        </authorList>
    </citation>
    <scope>NUCLEOTIDE SEQUENCE</scope>
    <source>
        <strain evidence="6">CBS 532.94</strain>
    </source>
</reference>
<dbReference type="PROSITE" id="PS01360">
    <property type="entry name" value="ZF_MYND_1"/>
    <property type="match status" value="1"/>
</dbReference>
<proteinExistence type="predicted"/>
<dbReference type="PROSITE" id="PS50865">
    <property type="entry name" value="ZF_MYND_2"/>
    <property type="match status" value="1"/>
</dbReference>
<name>A0AAN7CAV2_9PEZI</name>
<keyword evidence="2 4" id="KW-0863">Zinc-finger</keyword>
<gene>
    <name evidence="6" type="ORF">C8A03DRAFT_43874</name>
</gene>
<comment type="caution">
    <text evidence="6">The sequence shown here is derived from an EMBL/GenBank/DDBJ whole genome shotgun (WGS) entry which is preliminary data.</text>
</comment>
<accession>A0AAN7CAV2</accession>
<dbReference type="AlphaFoldDB" id="A0AAN7CAV2"/>
<organism evidence="6 7">
    <name type="scientific">Achaetomium macrosporum</name>
    <dbReference type="NCBI Taxonomy" id="79813"/>
    <lineage>
        <taxon>Eukaryota</taxon>
        <taxon>Fungi</taxon>
        <taxon>Dikarya</taxon>
        <taxon>Ascomycota</taxon>
        <taxon>Pezizomycotina</taxon>
        <taxon>Sordariomycetes</taxon>
        <taxon>Sordariomycetidae</taxon>
        <taxon>Sordariales</taxon>
        <taxon>Chaetomiaceae</taxon>
        <taxon>Achaetomium</taxon>
    </lineage>
</organism>
<dbReference type="InterPro" id="IPR027974">
    <property type="entry name" value="DUF4470"/>
</dbReference>
<dbReference type="PANTHER" id="PTHR10237:SF15">
    <property type="entry name" value="LD37257P"/>
    <property type="match status" value="1"/>
</dbReference>